<comment type="similarity">
    <text evidence="2">Belongs to the UTP14 family.</text>
</comment>
<feature type="region of interest" description="Disordered" evidence="5">
    <location>
        <begin position="533"/>
        <end position="565"/>
    </location>
</feature>
<dbReference type="PANTHER" id="PTHR14150:SF12">
    <property type="entry name" value="U3 SMALL NUCLEOLAR RNA-ASSOCIATED PROTEIN 14 HOMOLOG A"/>
    <property type="match status" value="1"/>
</dbReference>
<evidence type="ECO:0000313" key="6">
    <source>
        <dbReference type="EnsemblMetazoa" id="GAUT011068-PA"/>
    </source>
</evidence>
<feature type="compositionally biased region" description="Polar residues" evidence="5">
    <location>
        <begin position="534"/>
        <end position="545"/>
    </location>
</feature>
<keyword evidence="3" id="KW-0597">Phosphoprotein</keyword>
<feature type="region of interest" description="Disordered" evidence="5">
    <location>
        <begin position="395"/>
        <end position="437"/>
    </location>
</feature>
<feature type="region of interest" description="Disordered" evidence="5">
    <location>
        <begin position="309"/>
        <end position="364"/>
    </location>
</feature>
<reference evidence="6" key="1">
    <citation type="submission" date="2020-05" db="UniProtKB">
        <authorList>
            <consortium name="EnsemblMetazoa"/>
        </authorList>
    </citation>
    <scope>IDENTIFICATION</scope>
    <source>
        <strain evidence="6">TTRI</strain>
    </source>
</reference>
<proteinExistence type="inferred from homology"/>
<keyword evidence="7" id="KW-1185">Reference proteome</keyword>
<evidence type="ECO:0000256" key="5">
    <source>
        <dbReference type="SAM" id="MobiDB-lite"/>
    </source>
</evidence>
<evidence type="ECO:0000256" key="4">
    <source>
        <dbReference type="ARBA" id="ARBA00023242"/>
    </source>
</evidence>
<evidence type="ECO:0000313" key="7">
    <source>
        <dbReference type="Proteomes" id="UP000078200"/>
    </source>
</evidence>
<accession>A0A1A9UPA2</accession>
<feature type="compositionally biased region" description="Basic residues" evidence="5">
    <location>
        <begin position="417"/>
        <end position="435"/>
    </location>
</feature>
<keyword evidence="4" id="KW-0539">Nucleus</keyword>
<comment type="subcellular location">
    <subcellularLocation>
        <location evidence="1">Nucleus</location>
        <location evidence="1">Nucleolus</location>
    </subcellularLocation>
</comment>
<evidence type="ECO:0000256" key="2">
    <source>
        <dbReference type="ARBA" id="ARBA00007774"/>
    </source>
</evidence>
<dbReference type="Pfam" id="PF04615">
    <property type="entry name" value="Utp14"/>
    <property type="match status" value="1"/>
</dbReference>
<dbReference type="EnsemblMetazoa" id="GAUT011068-RA">
    <property type="protein sequence ID" value="GAUT011068-PA"/>
    <property type="gene ID" value="GAUT011068"/>
</dbReference>
<evidence type="ECO:0000256" key="3">
    <source>
        <dbReference type="ARBA" id="ARBA00022553"/>
    </source>
</evidence>
<organism evidence="6 7">
    <name type="scientific">Glossina austeni</name>
    <name type="common">Savannah tsetse fly</name>
    <dbReference type="NCBI Taxonomy" id="7395"/>
    <lineage>
        <taxon>Eukaryota</taxon>
        <taxon>Metazoa</taxon>
        <taxon>Ecdysozoa</taxon>
        <taxon>Arthropoda</taxon>
        <taxon>Hexapoda</taxon>
        <taxon>Insecta</taxon>
        <taxon>Pterygota</taxon>
        <taxon>Neoptera</taxon>
        <taxon>Endopterygota</taxon>
        <taxon>Diptera</taxon>
        <taxon>Brachycera</taxon>
        <taxon>Muscomorpha</taxon>
        <taxon>Hippoboscoidea</taxon>
        <taxon>Glossinidae</taxon>
        <taxon>Glossina</taxon>
    </lineage>
</organism>
<feature type="compositionally biased region" description="Acidic residues" evidence="5">
    <location>
        <begin position="325"/>
        <end position="334"/>
    </location>
</feature>
<dbReference type="Proteomes" id="UP000078200">
    <property type="component" value="Unassembled WGS sequence"/>
</dbReference>
<dbReference type="STRING" id="7395.A0A1A9UPA2"/>
<evidence type="ECO:0000256" key="1">
    <source>
        <dbReference type="ARBA" id="ARBA00004604"/>
    </source>
</evidence>
<evidence type="ECO:0008006" key="8">
    <source>
        <dbReference type="Google" id="ProtNLM"/>
    </source>
</evidence>
<dbReference type="GO" id="GO:0006364">
    <property type="term" value="P:rRNA processing"/>
    <property type="evidence" value="ECO:0007669"/>
    <property type="project" value="InterPro"/>
</dbReference>
<name>A0A1A9UPA2_GLOAU</name>
<feature type="compositionally biased region" description="Basic and acidic residues" evidence="5">
    <location>
        <begin position="353"/>
        <end position="364"/>
    </location>
</feature>
<dbReference type="PANTHER" id="PTHR14150">
    <property type="entry name" value="U3 SMALL NUCLEOLAR RNA-ASSOCIATED PROTEIN 14"/>
    <property type="match status" value="1"/>
</dbReference>
<dbReference type="VEuPathDB" id="VectorBase:GAUT011068"/>
<feature type="compositionally biased region" description="Basic and acidic residues" evidence="5">
    <location>
        <begin position="546"/>
        <end position="555"/>
    </location>
</feature>
<dbReference type="GO" id="GO:0032040">
    <property type="term" value="C:small-subunit processome"/>
    <property type="evidence" value="ECO:0007669"/>
    <property type="project" value="InterPro"/>
</dbReference>
<protein>
    <recommendedName>
        <fullName evidence="8">U3 small nucleolar RNA-associated protein 14 homolog A</fullName>
    </recommendedName>
</protein>
<dbReference type="AlphaFoldDB" id="A0A1A9UPA2"/>
<sequence length="776" mass="90051">MSDDEERINQKAHKQLLQAISGLGKTQHIRQSTRNEPKQQQDEFQLVKGAASGFEKKLHPIAVGDIVQILKGNKKHVEAGKELKNVVATKKVLNKPLEKPSAERIKRTIGYENVKKKLARWDAVVAKNRTEETQIFPLRYERVYVDTSAKRILNLRVKTDLMLQMEETENKLKAMKHQNIGDLKEQEKQEQLLLQKKITREELIAKRKELAYLKMRESQKSAKARLQNKIKSKKYHKLMRRQKLQEQIKQFEILQKTNPEAALEKLDALEKSRALERASLRHKNTGSWAKNLQVRAKYDKDVRKDLSEQLQMSRELTNKKHDISEGEEDEENEHEMESNTVRGEENDPFNPWMKRDVKSKDSHKEEELKINWRKYWLERNDNAKMLEEYKQLLEDDPEKGDVEESVRKSPSDGSTKQIKKVKQTSKKSKKPKRSVKPAVMENGWLVEEIEPTTEISLDDIFDAEEDRIKETLSKRLKNLSEQSKRMSKLKPTQKNTKILPDALKTLEDLTFSANNKKPIIDEELQTEDHEDKNTFSIKTGNSGKTSIEKQSKEIEVPSDYPTTKDSIDPAEVATIKLNQHLKDFNVINEIIDDPNTEESETEDAINNKQRITIAEAFEDDDIIADFSKEKEENSALKNTDIELTMPGWGSWAGPGISEEQATKRNKRLILKLAPPEKRRDENKNNVYINEDASKHLRNHLTSDVPFPFTSLKDYENSIRAPVGRNFVTETSFRLLTRPAVITRKGQIIEPMDRSELVKRPRKLRNPVDIRISKMSK</sequence>
<feature type="compositionally biased region" description="Basic and acidic residues" evidence="5">
    <location>
        <begin position="395"/>
        <end position="410"/>
    </location>
</feature>
<dbReference type="InterPro" id="IPR006709">
    <property type="entry name" value="SSU_processome_Utp14"/>
</dbReference>